<keyword evidence="3" id="KW-1185">Reference proteome</keyword>
<dbReference type="RefSeq" id="WP_345013140.1">
    <property type="nucleotide sequence ID" value="NZ_BAABFC010000014.1"/>
</dbReference>
<dbReference type="Proteomes" id="UP001501321">
    <property type="component" value="Unassembled WGS sequence"/>
</dbReference>
<dbReference type="EMBL" id="BAABFC010000014">
    <property type="protein sequence ID" value="GAA4500623.1"/>
    <property type="molecule type" value="Genomic_DNA"/>
</dbReference>
<reference evidence="3" key="1">
    <citation type="journal article" date="2019" name="Int. J. Syst. Evol. Microbiol.">
        <title>The Global Catalogue of Microorganisms (GCM) 10K type strain sequencing project: providing services to taxonomists for standard genome sequencing and annotation.</title>
        <authorList>
            <consortium name="The Broad Institute Genomics Platform"/>
            <consortium name="The Broad Institute Genome Sequencing Center for Infectious Disease"/>
            <person name="Wu L."/>
            <person name="Ma J."/>
        </authorList>
    </citation>
    <scope>NUCLEOTIDE SEQUENCE [LARGE SCALE GENOMIC DNA]</scope>
    <source>
        <strain evidence="3">JCM 32226</strain>
    </source>
</reference>
<dbReference type="Pfam" id="PF09916">
    <property type="entry name" value="DUF2145"/>
    <property type="match status" value="1"/>
</dbReference>
<protein>
    <submittedName>
        <fullName evidence="2">DUF2145 domain-containing protein</fullName>
    </submittedName>
</protein>
<feature type="signal peptide" evidence="1">
    <location>
        <begin position="1"/>
        <end position="20"/>
    </location>
</feature>
<name>A0ABP8QD22_9GAMM</name>
<sequence>MCKQAILALLLSLWLGTGWAGQGCNQTPTQAIDLAQASRSALRLYERLQASPWQVVLLARVGSDLSKYGLHYSHVGIALRDSPKGPWSVFHLLNECGTDHSSLYDEGLTNFYLDDLRSNDTLILIPDSNLQQAIIAQAATPQPAKLHEPHYNMIARPGSLQFQNSNQWVLEWLASLDGDAPAMSREAARARPLYQAFTPDVIEIDRLTRMGAGLFKANVDFHDHPFGDRVAGRYQVVSVRSVARTLLSSGHLTGLLEYRNGRWQPLKQQASEQQAAIAGL</sequence>
<proteinExistence type="predicted"/>
<organism evidence="2 3">
    <name type="scientific">Pseudaeromonas paramecii</name>
    <dbReference type="NCBI Taxonomy" id="2138166"/>
    <lineage>
        <taxon>Bacteria</taxon>
        <taxon>Pseudomonadati</taxon>
        <taxon>Pseudomonadota</taxon>
        <taxon>Gammaproteobacteria</taxon>
        <taxon>Aeromonadales</taxon>
        <taxon>Aeromonadaceae</taxon>
        <taxon>Pseudaeromonas</taxon>
    </lineage>
</organism>
<evidence type="ECO:0000256" key="1">
    <source>
        <dbReference type="SAM" id="SignalP"/>
    </source>
</evidence>
<accession>A0ABP8QD22</accession>
<feature type="chain" id="PRO_5046218137" evidence="1">
    <location>
        <begin position="21"/>
        <end position="280"/>
    </location>
</feature>
<comment type="caution">
    <text evidence="2">The sequence shown here is derived from an EMBL/GenBank/DDBJ whole genome shotgun (WGS) entry which is preliminary data.</text>
</comment>
<keyword evidence="1" id="KW-0732">Signal</keyword>
<gene>
    <name evidence="2" type="ORF">GCM10023095_22670</name>
</gene>
<dbReference type="InterPro" id="IPR014547">
    <property type="entry name" value="UCP028477"/>
</dbReference>
<evidence type="ECO:0000313" key="2">
    <source>
        <dbReference type="EMBL" id="GAA4500623.1"/>
    </source>
</evidence>
<dbReference type="PROSITE" id="PS51257">
    <property type="entry name" value="PROKAR_LIPOPROTEIN"/>
    <property type="match status" value="1"/>
</dbReference>
<evidence type="ECO:0000313" key="3">
    <source>
        <dbReference type="Proteomes" id="UP001501321"/>
    </source>
</evidence>